<protein>
    <submittedName>
        <fullName evidence="9">ABC transporter related protein</fullName>
    </submittedName>
</protein>
<dbReference type="PROSITE" id="PS50893">
    <property type="entry name" value="ABC_TRANSPORTER_2"/>
    <property type="match status" value="1"/>
</dbReference>
<evidence type="ECO:0000313" key="10">
    <source>
        <dbReference type="Proteomes" id="UP000006427"/>
    </source>
</evidence>
<dbReference type="PaxDb" id="469381-Dpep_1852"/>
<comment type="similarity">
    <text evidence="2">Belongs to the ABC transporter superfamily.</text>
</comment>
<dbReference type="InterPro" id="IPR050388">
    <property type="entry name" value="ABC_Ni/Peptide_Import"/>
</dbReference>
<dbReference type="Gene3D" id="3.40.50.300">
    <property type="entry name" value="P-loop containing nucleotide triphosphate hydrolases"/>
    <property type="match status" value="1"/>
</dbReference>
<evidence type="ECO:0000256" key="7">
    <source>
        <dbReference type="ARBA" id="ARBA00023136"/>
    </source>
</evidence>
<dbReference type="RefSeq" id="WP_005661559.1">
    <property type="nucleotide sequence ID" value="NZ_ABTR02000001.1"/>
</dbReference>
<evidence type="ECO:0000256" key="4">
    <source>
        <dbReference type="ARBA" id="ARBA00022475"/>
    </source>
</evidence>
<dbReference type="GO" id="GO:0016887">
    <property type="term" value="F:ATP hydrolysis activity"/>
    <property type="evidence" value="ECO:0007669"/>
    <property type="project" value="InterPro"/>
</dbReference>
<dbReference type="EMBL" id="ABTR02000001">
    <property type="protein sequence ID" value="EFC91876.1"/>
    <property type="molecule type" value="Genomic_DNA"/>
</dbReference>
<keyword evidence="10" id="KW-1185">Reference proteome</keyword>
<dbReference type="PROSITE" id="PS00211">
    <property type="entry name" value="ABC_TRANSPORTER_1"/>
    <property type="match status" value="1"/>
</dbReference>
<comment type="caution">
    <text evidence="9">The sequence shown here is derived from an EMBL/GenBank/DDBJ whole genome shotgun (WGS) entry which is preliminary data.</text>
</comment>
<feature type="domain" description="ABC transporter" evidence="8">
    <location>
        <begin position="3"/>
        <end position="251"/>
    </location>
</feature>
<keyword evidence="7" id="KW-0472">Membrane</keyword>
<evidence type="ECO:0000256" key="3">
    <source>
        <dbReference type="ARBA" id="ARBA00022448"/>
    </source>
</evidence>
<proteinExistence type="inferred from homology"/>
<keyword evidence="6" id="KW-0067">ATP-binding</keyword>
<comment type="subcellular location">
    <subcellularLocation>
        <location evidence="1">Cell membrane</location>
        <topology evidence="1">Peripheral membrane protein</topology>
    </subcellularLocation>
</comment>
<evidence type="ECO:0000256" key="5">
    <source>
        <dbReference type="ARBA" id="ARBA00022741"/>
    </source>
</evidence>
<dbReference type="InterPro" id="IPR003593">
    <property type="entry name" value="AAA+_ATPase"/>
</dbReference>
<dbReference type="STRING" id="469381.Dpep_1852"/>
<gene>
    <name evidence="9" type="ORF">Dpep_1852</name>
</gene>
<dbReference type="PANTHER" id="PTHR43297">
    <property type="entry name" value="OLIGOPEPTIDE TRANSPORT ATP-BINDING PROTEIN APPD"/>
    <property type="match status" value="1"/>
</dbReference>
<evidence type="ECO:0000256" key="2">
    <source>
        <dbReference type="ARBA" id="ARBA00005417"/>
    </source>
</evidence>
<dbReference type="GO" id="GO:0005524">
    <property type="term" value="F:ATP binding"/>
    <property type="evidence" value="ECO:0007669"/>
    <property type="project" value="UniProtKB-KW"/>
</dbReference>
<dbReference type="eggNOG" id="COG0444">
    <property type="taxonomic scope" value="Bacteria"/>
</dbReference>
<accession>D2Z8S9</accession>
<organism evidence="9 10">
    <name type="scientific">Dethiosulfovibrio peptidovorans DSM 11002</name>
    <dbReference type="NCBI Taxonomy" id="469381"/>
    <lineage>
        <taxon>Bacteria</taxon>
        <taxon>Thermotogati</taxon>
        <taxon>Synergistota</taxon>
        <taxon>Synergistia</taxon>
        <taxon>Synergistales</taxon>
        <taxon>Dethiosulfovibrionaceae</taxon>
        <taxon>Dethiosulfovibrio</taxon>
    </lineage>
</organism>
<evidence type="ECO:0000313" key="9">
    <source>
        <dbReference type="EMBL" id="EFC91876.1"/>
    </source>
</evidence>
<keyword evidence="5" id="KW-0547">Nucleotide-binding</keyword>
<dbReference type="Pfam" id="PF00005">
    <property type="entry name" value="ABC_tran"/>
    <property type="match status" value="1"/>
</dbReference>
<dbReference type="InterPro" id="IPR027417">
    <property type="entry name" value="P-loop_NTPase"/>
</dbReference>
<keyword evidence="3" id="KW-0813">Transport</keyword>
<evidence type="ECO:0000256" key="6">
    <source>
        <dbReference type="ARBA" id="ARBA00022840"/>
    </source>
</evidence>
<dbReference type="PANTHER" id="PTHR43297:SF2">
    <property type="entry name" value="DIPEPTIDE TRANSPORT ATP-BINDING PROTEIN DPPD"/>
    <property type="match status" value="1"/>
</dbReference>
<evidence type="ECO:0000256" key="1">
    <source>
        <dbReference type="ARBA" id="ARBA00004202"/>
    </source>
</evidence>
<dbReference type="InterPro" id="IPR017871">
    <property type="entry name" value="ABC_transporter-like_CS"/>
</dbReference>
<evidence type="ECO:0000259" key="8">
    <source>
        <dbReference type="PROSITE" id="PS50893"/>
    </source>
</evidence>
<sequence>MMVNLSNLSIRYSNSPLPYPPALDDVSLSLRMGEILGLVGESGSGKSTLLMAILRLLPKGTFVKGTITSEGQDLLSLDEEDMRLFRWDRISLVPQGAMNGFTPVLTVGYQIAEVLLEHSDIPIGESTKEVRRLLSEVGLPEDAYERYPHELSGGQKQRAAIATALACAPYFLLADEPTTALDVITQAEVISLLRRAVKKRNMGMVLVTHDIALASSICDSIAVLRHGKLVDHGTVEEILSHPTDEHTKSLLRAQEEMER</sequence>
<dbReference type="GO" id="GO:0005886">
    <property type="term" value="C:plasma membrane"/>
    <property type="evidence" value="ECO:0007669"/>
    <property type="project" value="UniProtKB-SubCell"/>
</dbReference>
<dbReference type="SMART" id="SM00382">
    <property type="entry name" value="AAA"/>
    <property type="match status" value="1"/>
</dbReference>
<keyword evidence="4" id="KW-1003">Cell membrane</keyword>
<dbReference type="Proteomes" id="UP000006427">
    <property type="component" value="Unassembled WGS sequence"/>
</dbReference>
<dbReference type="AlphaFoldDB" id="D2Z8S9"/>
<dbReference type="SUPFAM" id="SSF52540">
    <property type="entry name" value="P-loop containing nucleoside triphosphate hydrolases"/>
    <property type="match status" value="1"/>
</dbReference>
<dbReference type="InterPro" id="IPR003439">
    <property type="entry name" value="ABC_transporter-like_ATP-bd"/>
</dbReference>
<reference evidence="9 10" key="1">
    <citation type="journal article" date="2010" name="Stand. Genomic Sci.">
        <title>Permanent draft genome sequence of Dethiosulfovibrio peptidovorans type strain (SEBR 4207).</title>
        <authorList>
            <person name="Labutti K."/>
            <person name="Mayilraj S."/>
            <person name="Clum A."/>
            <person name="Lucas S."/>
            <person name="Glavina Del Rio T."/>
            <person name="Nolan M."/>
            <person name="Tice H."/>
            <person name="Cheng J.F."/>
            <person name="Pitluck S."/>
            <person name="Liolios K."/>
            <person name="Ivanova N."/>
            <person name="Mavromatis K."/>
            <person name="Mikhailova N."/>
            <person name="Pati A."/>
            <person name="Goodwin L."/>
            <person name="Chen A."/>
            <person name="Palaniappan K."/>
            <person name="Land M."/>
            <person name="Hauser L."/>
            <person name="Chang Y.J."/>
            <person name="Jeffries C.D."/>
            <person name="Rohde M."/>
            <person name="Spring S."/>
            <person name="Goker M."/>
            <person name="Woyke T."/>
            <person name="Bristow J."/>
            <person name="Eisen J.A."/>
            <person name="Markowitz V."/>
            <person name="Hugenholtz P."/>
            <person name="Kyrpides N.C."/>
            <person name="Klenk H.P."/>
            <person name="Lapidus A."/>
        </authorList>
    </citation>
    <scope>NUCLEOTIDE SEQUENCE [LARGE SCALE GENOMIC DNA]</scope>
    <source>
        <strain evidence="9 10">DSM 11002</strain>
    </source>
</reference>
<dbReference type="CDD" id="cd03257">
    <property type="entry name" value="ABC_NikE_OppD_transporters"/>
    <property type="match status" value="1"/>
</dbReference>
<name>D2Z8S9_9BACT</name>